<dbReference type="PANTHER" id="PTHR23150:SF19">
    <property type="entry name" value="FORMYLGLYCINE-GENERATING ENZYME"/>
    <property type="match status" value="1"/>
</dbReference>
<dbReference type="PANTHER" id="PTHR23150">
    <property type="entry name" value="SULFATASE MODIFYING FACTOR 1, 2"/>
    <property type="match status" value="1"/>
</dbReference>
<dbReference type="AlphaFoldDB" id="A0A0S6W184"/>
<dbReference type="InterPro" id="IPR005532">
    <property type="entry name" value="SUMF_dom"/>
</dbReference>
<dbReference type="Gene3D" id="3.40.50.1460">
    <property type="match status" value="1"/>
</dbReference>
<feature type="domain" description="Peptidase C14 caspase" evidence="1">
    <location>
        <begin position="5"/>
        <end position="224"/>
    </location>
</feature>
<dbReference type="GO" id="GO:0120147">
    <property type="term" value="F:formylglycine-generating oxidase activity"/>
    <property type="evidence" value="ECO:0007669"/>
    <property type="project" value="TreeGrafter"/>
</dbReference>
<dbReference type="Proteomes" id="UP000030700">
    <property type="component" value="Unassembled WGS sequence"/>
</dbReference>
<dbReference type="InterPro" id="IPR051043">
    <property type="entry name" value="Sulfatase_Mod_Factor_Kinase"/>
</dbReference>
<dbReference type="NCBIfam" id="NF047832">
    <property type="entry name" value="caspase_w_EACC1"/>
    <property type="match status" value="1"/>
</dbReference>
<evidence type="ECO:0000313" key="3">
    <source>
        <dbReference type="EMBL" id="GAK53549.1"/>
    </source>
</evidence>
<protein>
    <submittedName>
        <fullName evidence="3">All3226 protein</fullName>
    </submittedName>
</protein>
<dbReference type="SUPFAM" id="SSF56436">
    <property type="entry name" value="C-type lectin-like"/>
    <property type="match status" value="1"/>
</dbReference>
<dbReference type="HOGENOM" id="CLU_010181_0_0_0"/>
<dbReference type="InterPro" id="IPR029030">
    <property type="entry name" value="Caspase-like_dom_sf"/>
</dbReference>
<name>A0A0S6W184_9BACT</name>
<reference evidence="3 4" key="1">
    <citation type="journal article" date="2015" name="PeerJ">
        <title>First genomic representation of candidate bacterial phylum KSB3 points to enhanced environmental sensing as a trigger of wastewater bulking.</title>
        <authorList>
            <person name="Sekiguchi Y."/>
            <person name="Ohashi A."/>
            <person name="Parks D.H."/>
            <person name="Yamauchi T."/>
            <person name="Tyson G.W."/>
            <person name="Hugenholtz P."/>
        </authorList>
    </citation>
    <scope>NUCLEOTIDE SEQUENCE [LARGE SCALE GENOMIC DNA]</scope>
</reference>
<dbReference type="InterPro" id="IPR042095">
    <property type="entry name" value="SUMF_sf"/>
</dbReference>
<dbReference type="InterPro" id="IPR011600">
    <property type="entry name" value="Pept_C14_caspase"/>
</dbReference>
<dbReference type="Gene3D" id="3.90.1580.10">
    <property type="entry name" value="paralog of FGE (formylglycine-generating enzyme)"/>
    <property type="match status" value="1"/>
</dbReference>
<dbReference type="SUPFAM" id="SSF52129">
    <property type="entry name" value="Caspase-like"/>
    <property type="match status" value="1"/>
</dbReference>
<dbReference type="EMBL" id="DF820459">
    <property type="protein sequence ID" value="GAK53549.1"/>
    <property type="molecule type" value="Genomic_DNA"/>
</dbReference>
<feature type="domain" description="Sulfatase-modifying factor enzyme-like" evidence="2">
    <location>
        <begin position="370"/>
        <end position="602"/>
    </location>
</feature>
<keyword evidence="4" id="KW-1185">Reference proteome</keyword>
<dbReference type="Pfam" id="PF00656">
    <property type="entry name" value="Peptidase_C14"/>
    <property type="match status" value="1"/>
</dbReference>
<organism evidence="3 4">
    <name type="scientific">Candidatus Moduliflexus flocculans</name>
    <dbReference type="NCBI Taxonomy" id="1499966"/>
    <lineage>
        <taxon>Bacteria</taxon>
        <taxon>Candidatus Moduliflexota</taxon>
        <taxon>Candidatus Moduliflexia</taxon>
        <taxon>Candidatus Moduliflexales</taxon>
        <taxon>Candidatus Moduliflexaceae</taxon>
    </lineage>
</organism>
<dbReference type="InterPro" id="IPR018247">
    <property type="entry name" value="EF_Hand_1_Ca_BS"/>
</dbReference>
<evidence type="ECO:0000259" key="2">
    <source>
        <dbReference type="Pfam" id="PF03781"/>
    </source>
</evidence>
<dbReference type="Pfam" id="PF03781">
    <property type="entry name" value="FGE-sulfatase"/>
    <property type="match status" value="1"/>
</dbReference>
<dbReference type="STRING" id="1499966.U14_04815"/>
<dbReference type="GO" id="GO:0004197">
    <property type="term" value="F:cysteine-type endopeptidase activity"/>
    <property type="evidence" value="ECO:0007669"/>
    <property type="project" value="InterPro"/>
</dbReference>
<gene>
    <name evidence="3" type="ORF">U14_04815</name>
</gene>
<dbReference type="PROSITE" id="PS00018">
    <property type="entry name" value="EF_HAND_1"/>
    <property type="match status" value="1"/>
</dbReference>
<accession>A0A0S6W184</accession>
<evidence type="ECO:0000259" key="1">
    <source>
        <dbReference type="Pfam" id="PF00656"/>
    </source>
</evidence>
<proteinExistence type="predicted"/>
<sequence length="605" mass="67855">MAGTRCALLIGNNAYCDAEFPPLTKPARDVADFAALLRDPRIGAFDEVTEYVDRSWHEVQRDISRFFRQRHKDDLLLLYFSGHGYRELSGEFYLVFDDTTFDDLDASAISAHFVRKQIDRSGAERKVVILDCCHSAAFFGEKGTNSGAEDAVSAFEGNGSGKIILAASHALQKAQEKTPDDMATPYSLFTHFLIEGLRTGRADLDEDGKIGAEELFEFASAEMQAIHAAQTPKKFVAAHGEIVVAKNPCWIPRSDRSLLPRWLLNRLDEDDSSDRFRAIDDLVSIIQRHDERCAMAALTELRRLSLEDRAPRVRRAAEGALEELDEPESRDVPHVVEEIIELRDDEYELIEESNEPSAGDLWREPVTGMEFVYIPAGQFMMGSPESEEGRYDDESPLHKVSLAEGFWMGKYPVTQAEWQKIMGNNPSHFKGERRPVETVSWNDAQEFLQKLNATVGAGSEPAPTFRLPSEAEWEYACRAGTTTPFSFGETISTDQANYNGNYIYGSGKKGVYREQTTDVGSFPPNAFGVYDMHGNVWEWCQDSYASYSETPTDGSAYGSLGDGKTKLLRGGSWLNQPSYARSAARLRLEPGFQDFYFGFRVVVVR</sequence>
<dbReference type="GO" id="GO:0006508">
    <property type="term" value="P:proteolysis"/>
    <property type="evidence" value="ECO:0007669"/>
    <property type="project" value="InterPro"/>
</dbReference>
<dbReference type="InterPro" id="IPR016187">
    <property type="entry name" value="CTDL_fold"/>
</dbReference>
<evidence type="ECO:0000313" key="4">
    <source>
        <dbReference type="Proteomes" id="UP000030700"/>
    </source>
</evidence>